<dbReference type="RefSeq" id="XP_029740430.1">
    <property type="nucleotide sequence ID" value="XM_029883395.1"/>
</dbReference>
<keyword evidence="3" id="KW-1185">Reference proteome</keyword>
<gene>
    <name evidence="2" type="ORF">EX895_002797</name>
</gene>
<proteinExistence type="predicted"/>
<feature type="region of interest" description="Disordered" evidence="1">
    <location>
        <begin position="298"/>
        <end position="329"/>
    </location>
</feature>
<dbReference type="Proteomes" id="UP000306050">
    <property type="component" value="Chromosome SGRAM_16"/>
</dbReference>
<reference evidence="2 3" key="1">
    <citation type="submission" date="2019-05" db="EMBL/GenBank/DDBJ databases">
        <title>Sporisorium graminicola CBS 10092 draft sequencing and annotation.</title>
        <authorList>
            <person name="Solano-Gonzalez S."/>
            <person name="Caddick M.X."/>
            <person name="Darby A."/>
        </authorList>
    </citation>
    <scope>NUCLEOTIDE SEQUENCE [LARGE SCALE GENOMIC DNA]</scope>
    <source>
        <strain evidence="2 3">CBS 10092</strain>
    </source>
</reference>
<evidence type="ECO:0000256" key="1">
    <source>
        <dbReference type="SAM" id="MobiDB-lite"/>
    </source>
</evidence>
<dbReference type="OrthoDB" id="2553788at2759"/>
<feature type="compositionally biased region" description="Polar residues" evidence="1">
    <location>
        <begin position="319"/>
        <end position="329"/>
    </location>
</feature>
<evidence type="ECO:0000313" key="2">
    <source>
        <dbReference type="EMBL" id="TKY88445.1"/>
    </source>
</evidence>
<name>A0A4U7KUW8_9BASI</name>
<evidence type="ECO:0000313" key="3">
    <source>
        <dbReference type="Proteomes" id="UP000306050"/>
    </source>
</evidence>
<feature type="compositionally biased region" description="Low complexity" evidence="1">
    <location>
        <begin position="49"/>
        <end position="62"/>
    </location>
</feature>
<dbReference type="AlphaFoldDB" id="A0A4U7KUW8"/>
<comment type="caution">
    <text evidence="2">The sequence shown here is derived from an EMBL/GenBank/DDBJ whole genome shotgun (WGS) entry which is preliminary data.</text>
</comment>
<organism evidence="2 3">
    <name type="scientific">Sporisorium graminicola</name>
    <dbReference type="NCBI Taxonomy" id="280036"/>
    <lineage>
        <taxon>Eukaryota</taxon>
        <taxon>Fungi</taxon>
        <taxon>Dikarya</taxon>
        <taxon>Basidiomycota</taxon>
        <taxon>Ustilaginomycotina</taxon>
        <taxon>Ustilaginomycetes</taxon>
        <taxon>Ustilaginales</taxon>
        <taxon>Ustilaginaceae</taxon>
        <taxon>Sporisorium</taxon>
    </lineage>
</organism>
<feature type="compositionally biased region" description="Low complexity" evidence="1">
    <location>
        <begin position="301"/>
        <end position="317"/>
    </location>
</feature>
<feature type="region of interest" description="Disordered" evidence="1">
    <location>
        <begin position="18"/>
        <end position="62"/>
    </location>
</feature>
<dbReference type="KEGG" id="sgra:EX895_002797"/>
<sequence length="417" mass="44648">MKLTVTLPTPVMVMPSSSHLHRQHLNDEPPSYDATTVNAESSPVGAPLSSLSSTHASMSTSSTSSDSVLRALITLTVPAYEQATHVLTSLTARLKAYESLVHNNGGFQQSQPIDLRVTVPLPSQPLSLLPGKTYSFRAEIVCPDHMPPSVQLPDAKVRYKVCVRAKTVPAVYSHSRLASLLRVTTLTDSVGLTVVQAVAAEPEGDGYHSNIKHVSIEGLGPVCISTAPRSPCIIGASTTVHLSLPEDPPRASRIANVEVHLSQDSTICWRSSSLSKASKSQQKPRFLLKLPTFGAPANLNTASRPAPSTTASATPGPKANTTSTRTDSYQTEFRIPDQAELQTTTLAGSSSAIHTSHQLFLAVSFFDASNELRLFEYCWPVTLARTEAICPDLSEHLPVYTAADPLRQINAAQPSAS</sequence>
<protein>
    <recommendedName>
        <fullName evidence="4">Arrestin-like N-terminal domain-containing protein</fullName>
    </recommendedName>
</protein>
<evidence type="ECO:0008006" key="4">
    <source>
        <dbReference type="Google" id="ProtNLM"/>
    </source>
</evidence>
<dbReference type="EMBL" id="SRRM01000009">
    <property type="protein sequence ID" value="TKY88445.1"/>
    <property type="molecule type" value="Genomic_DNA"/>
</dbReference>
<accession>A0A4U7KUW8</accession>
<dbReference type="GeneID" id="40725692"/>